<dbReference type="Pfam" id="PF14021">
    <property type="entry name" value="TNT"/>
    <property type="match status" value="1"/>
</dbReference>
<dbReference type="InterPro" id="IPR013783">
    <property type="entry name" value="Ig-like_fold"/>
</dbReference>
<dbReference type="EMBL" id="OCNH01000002">
    <property type="protein sequence ID" value="SOD89088.1"/>
    <property type="molecule type" value="Genomic_DNA"/>
</dbReference>
<keyword evidence="3" id="KW-1185">Reference proteome</keyword>
<accession>A0A286G0U0</accession>
<evidence type="ECO:0000313" key="3">
    <source>
        <dbReference type="Proteomes" id="UP000219452"/>
    </source>
</evidence>
<dbReference type="SMART" id="SM00409">
    <property type="entry name" value="IG"/>
    <property type="match status" value="2"/>
</dbReference>
<reference evidence="3" key="1">
    <citation type="submission" date="2017-09" db="EMBL/GenBank/DDBJ databases">
        <authorList>
            <person name="Varghese N."/>
            <person name="Submissions S."/>
        </authorList>
    </citation>
    <scope>NUCLEOTIDE SEQUENCE [LARGE SCALE GENOMIC DNA]</scope>
    <source>
        <strain evidence="3">DSM 29961</strain>
    </source>
</reference>
<feature type="domain" description="Immunoglobulin" evidence="1">
    <location>
        <begin position="452"/>
        <end position="524"/>
    </location>
</feature>
<dbReference type="GO" id="GO:0050135">
    <property type="term" value="F:NADP+ nucleosidase activity"/>
    <property type="evidence" value="ECO:0007669"/>
    <property type="project" value="InterPro"/>
</dbReference>
<dbReference type="Proteomes" id="UP000219452">
    <property type="component" value="Unassembled WGS sequence"/>
</dbReference>
<sequence>MNPTQGGTYTVVVANTSGCSATSTTAVTVNALPTVAITGSLSYCASTSTVLTATPAGAAAYRWSGPGSLTANTAALTVTTVGTYTVVVTHATGCSALTSVTVGQLPQPAQPTVSARVAGTATTQSLTLTATGCDAGHTVRWSGPTSTSATGATWLINAFTQTGTYEARCQSPAGCQSFPAATTATFLSPNTPQVLRQGPGSLCAGQSTTLVTNGCGAEQTVRWSTGQTGAVLVVSPTVPTTYRAFCVSGEVVSEPSLAIDIWVAGAVSIAGATSYTLGQTISLTATVTPAGSVTYTWSGPDSYSSTGAVLQRLGANLGQSGIYTVTARISPTCSVTQSAPVSVTGILTGSPERSVACLGGALSVPFSASGNFGIGNVFSVQLSAPGGSFTAGVTALTASPAGGALSVTLPASLSAGEYRLRVVASNPLTIGVQSPTSLTVSSAPSLTATNSSPSGQTAVGGAVSLSVNGQNLTGATYLWTGPANFSSTVANPTLPTTTTASSGTYTVRVTTPGGCTATAQTSVSLSPVGEPHLCTLVFSGPMATTCISTTYLSGTVVSTTITGGLTVQLASVPPGTIPRLSLFRQTTVVNGVASFALSATATGTSVRFTGLADGTYRLRAYVLTGADTCWASLGGQTSLTATLRCNQSPLNIRIKSVNSQTETDLIPRLGGGLGSLNLSVEELDGQSLAGYTYRWSEPTSTSAVATTATSTTLTSRRIGNYKVTLVSGTDTLVAYTTLRAKPCRTIAQTYQCGTRPAIPVSDTGGLGLSSLAPGDTIRTGDFDLVVTEVQGGSNGVWTGVGYTVIPYMQNDRIAVEFKQASVNDCYEYTGGGTVQSAYDPSWGGVVQTNTGLKQLDVIFSDIKSILADYKNATRKIDDNLTSLKGALDQMTYLSNDLRAKASVQYDSLLTAWNTLKSCNSARAGARLSSTAGDCSISEFEKGLNRLESTLARPEILLPKYIEPGDFLFVTDYPEVDAVSPLGEWVPLRGKDAVLLYTGDQQVKDGLICVQFSDRGSNNIYIWSEEKKNYVDKQNRDFDFPWYYDLLNFGIASVAPVIDLSVGSGWSKLKASYGQYAETGGSIPGFIARMVSTGLAEAVSDVAAGGHRRNRTLATFWMTYSPDLSPSTGGALKGLTKVVGRYGLRLIKATPAEWALLTNLNKEIFRYSVNARLFRLNTSYKRGLVNTVAIYRILDAPVATETGSVKRGIIQLSKDGSGNVFWEFLGNSVLPSARGVSFDEFMKRTPTLIKNAPIEVSQQAFKLWSAERWEALYQLMTQHIKTGIVWPPLDGAIGPIVRKVIREGAVMDRFHFGANQLEDVYLSKSEFVSPLAGNPFTFDERALPPGSYAYYKLRVKPGRSIVVEESPITPWFGKQGKGIQYKFIDPATNKAIGINKLIENGDIEIFDFQPLRPFQ</sequence>
<gene>
    <name evidence="2" type="ORF">SAMN06269250_2946</name>
</gene>
<evidence type="ECO:0000313" key="2">
    <source>
        <dbReference type="EMBL" id="SOD89088.1"/>
    </source>
</evidence>
<dbReference type="Gene3D" id="2.60.40.10">
    <property type="entry name" value="Immunoglobulins"/>
    <property type="match status" value="3"/>
</dbReference>
<dbReference type="InterPro" id="IPR025331">
    <property type="entry name" value="TNT"/>
</dbReference>
<evidence type="ECO:0000259" key="1">
    <source>
        <dbReference type="SMART" id="SM00409"/>
    </source>
</evidence>
<proteinExistence type="predicted"/>
<feature type="domain" description="Immunoglobulin" evidence="1">
    <location>
        <begin position="270"/>
        <end position="344"/>
    </location>
</feature>
<organism evidence="2 3">
    <name type="scientific">Spirosoma fluviale</name>
    <dbReference type="NCBI Taxonomy" id="1597977"/>
    <lineage>
        <taxon>Bacteria</taxon>
        <taxon>Pseudomonadati</taxon>
        <taxon>Bacteroidota</taxon>
        <taxon>Cytophagia</taxon>
        <taxon>Cytophagales</taxon>
        <taxon>Cytophagaceae</taxon>
        <taxon>Spirosoma</taxon>
    </lineage>
</organism>
<protein>
    <recommendedName>
        <fullName evidence="1">Immunoglobulin domain-containing protein</fullName>
    </recommendedName>
</protein>
<dbReference type="InterPro" id="IPR003599">
    <property type="entry name" value="Ig_sub"/>
</dbReference>
<name>A0A286G0U0_9BACT</name>